<reference evidence="2 3" key="1">
    <citation type="submission" date="2012-02" db="EMBL/GenBank/DDBJ databases">
        <title>Improved High-Quality Draft sequence of Microvirga sp. WSM3557.</title>
        <authorList>
            <consortium name="US DOE Joint Genome Institute"/>
            <person name="Lucas S."/>
            <person name="Han J."/>
            <person name="Lapidus A."/>
            <person name="Cheng J.-F."/>
            <person name="Goodwin L."/>
            <person name="Pitluck S."/>
            <person name="Peters L."/>
            <person name="Zhang X."/>
            <person name="Detter J.C."/>
            <person name="Han C."/>
            <person name="Tapia R."/>
            <person name="Land M."/>
            <person name="Hauser L."/>
            <person name="Kyrpides N."/>
            <person name="Ivanova N."/>
            <person name="Pagani I."/>
            <person name="Brau L."/>
            <person name="Yates R."/>
            <person name="O'Hara G."/>
            <person name="Rui T."/>
            <person name="Howieson J."/>
            <person name="Reeve W."/>
            <person name="Woyke T."/>
        </authorList>
    </citation>
    <scope>NUCLEOTIDE SEQUENCE [LARGE SCALE GENOMIC DNA]</scope>
    <source>
        <strain evidence="2 3">WSM3557</strain>
    </source>
</reference>
<evidence type="ECO:0000256" key="1">
    <source>
        <dbReference type="SAM" id="MobiDB-lite"/>
    </source>
</evidence>
<proteinExistence type="predicted"/>
<evidence type="ECO:0000313" key="2">
    <source>
        <dbReference type="EMBL" id="EIM26830.1"/>
    </source>
</evidence>
<gene>
    <name evidence="2" type="ORF">MicloDRAFT_00033800</name>
</gene>
<evidence type="ECO:0000313" key="3">
    <source>
        <dbReference type="Proteomes" id="UP000003947"/>
    </source>
</evidence>
<accession>I4YS88</accession>
<name>I4YS88_9HYPH</name>
<dbReference type="eggNOG" id="ENOG5033NA1">
    <property type="taxonomic scope" value="Bacteria"/>
</dbReference>
<keyword evidence="3" id="KW-1185">Reference proteome</keyword>
<dbReference type="PATRIC" id="fig|864069.3.peg.3681"/>
<feature type="region of interest" description="Disordered" evidence="1">
    <location>
        <begin position="32"/>
        <end position="66"/>
    </location>
</feature>
<sequence>MSDKITLKVLCAELGVDPRLAREKLRIAVREPKKYPNLSKGHKPRQPWEWAKGSSAETEARTALAS</sequence>
<protein>
    <submittedName>
        <fullName evidence="2">Uncharacterized protein</fullName>
    </submittedName>
</protein>
<dbReference type="HOGENOM" id="CLU_192312_0_0_5"/>
<dbReference type="AlphaFoldDB" id="I4YS88"/>
<dbReference type="Proteomes" id="UP000003947">
    <property type="component" value="Unassembled WGS sequence"/>
</dbReference>
<dbReference type="EMBL" id="JH660645">
    <property type="protein sequence ID" value="EIM26830.1"/>
    <property type="molecule type" value="Genomic_DNA"/>
</dbReference>
<organism evidence="2 3">
    <name type="scientific">Microvirga lotononidis</name>
    <dbReference type="NCBI Taxonomy" id="864069"/>
    <lineage>
        <taxon>Bacteria</taxon>
        <taxon>Pseudomonadati</taxon>
        <taxon>Pseudomonadota</taxon>
        <taxon>Alphaproteobacteria</taxon>
        <taxon>Hyphomicrobiales</taxon>
        <taxon>Methylobacteriaceae</taxon>
        <taxon>Microvirga</taxon>
    </lineage>
</organism>